<feature type="coiled-coil region" evidence="1">
    <location>
        <begin position="12"/>
        <end position="39"/>
    </location>
</feature>
<name>A0ABW5UMF3_9BURK</name>
<dbReference type="Proteomes" id="UP001597463">
    <property type="component" value="Unassembled WGS sequence"/>
</dbReference>
<feature type="transmembrane region" description="Helical" evidence="2">
    <location>
        <begin position="46"/>
        <end position="63"/>
    </location>
</feature>
<evidence type="ECO:0000313" key="4">
    <source>
        <dbReference type="Proteomes" id="UP001597463"/>
    </source>
</evidence>
<dbReference type="EMBL" id="JBHUMV010000004">
    <property type="protein sequence ID" value="MFD2754400.1"/>
    <property type="molecule type" value="Genomic_DNA"/>
</dbReference>
<proteinExistence type="predicted"/>
<accession>A0ABW5UMF3</accession>
<keyword evidence="2" id="KW-0472">Membrane</keyword>
<reference evidence="4" key="1">
    <citation type="journal article" date="2019" name="Int. J. Syst. Evol. Microbiol.">
        <title>The Global Catalogue of Microorganisms (GCM) 10K type strain sequencing project: providing services to taxonomists for standard genome sequencing and annotation.</title>
        <authorList>
            <consortium name="The Broad Institute Genomics Platform"/>
            <consortium name="The Broad Institute Genome Sequencing Center for Infectious Disease"/>
            <person name="Wu L."/>
            <person name="Ma J."/>
        </authorList>
    </citation>
    <scope>NUCLEOTIDE SEQUENCE [LARGE SCALE GENOMIC DNA]</scope>
    <source>
        <strain evidence="4">TISTR 1906</strain>
    </source>
</reference>
<evidence type="ECO:0000256" key="2">
    <source>
        <dbReference type="SAM" id="Phobius"/>
    </source>
</evidence>
<keyword evidence="1" id="KW-0175">Coiled coil</keyword>
<organism evidence="3 4">
    <name type="scientific">Comamonas terrae</name>
    <dbReference type="NCBI Taxonomy" id="673548"/>
    <lineage>
        <taxon>Bacteria</taxon>
        <taxon>Pseudomonadati</taxon>
        <taxon>Pseudomonadota</taxon>
        <taxon>Betaproteobacteria</taxon>
        <taxon>Burkholderiales</taxon>
        <taxon>Comamonadaceae</taxon>
        <taxon>Comamonas</taxon>
    </lineage>
</organism>
<keyword evidence="2" id="KW-1133">Transmembrane helix</keyword>
<comment type="caution">
    <text evidence="3">The sequence shown here is derived from an EMBL/GenBank/DDBJ whole genome shotgun (WGS) entry which is preliminary data.</text>
</comment>
<gene>
    <name evidence="3" type="ORF">ACFSW6_09900</name>
</gene>
<keyword evidence="4" id="KW-1185">Reference proteome</keyword>
<feature type="transmembrane region" description="Helical" evidence="2">
    <location>
        <begin position="69"/>
        <end position="88"/>
    </location>
</feature>
<evidence type="ECO:0000256" key="1">
    <source>
        <dbReference type="SAM" id="Coils"/>
    </source>
</evidence>
<evidence type="ECO:0000313" key="3">
    <source>
        <dbReference type="EMBL" id="MFD2754400.1"/>
    </source>
</evidence>
<dbReference type="RefSeq" id="WP_066477900.1">
    <property type="nucleotide sequence ID" value="NZ_BCNT01000007.1"/>
</dbReference>
<sequence>MPSDNAPIPQSLEEVQASLARLQATGQQLENTAQQYALKMQRSRKWNYLAVAMAVAVCIVAWANHASPWLRWGVLPVVLFMVLFFEAMRRLLGLTMQSSLRQLQLQIGGLEAQLAAHLKAREQEGQP</sequence>
<keyword evidence="2" id="KW-0812">Transmembrane</keyword>
<protein>
    <submittedName>
        <fullName evidence="3">Uncharacterized protein</fullName>
    </submittedName>
</protein>